<gene>
    <name evidence="1" type="ORF">G6045_19415</name>
</gene>
<keyword evidence="2" id="KW-1185">Reference proteome</keyword>
<dbReference type="InterPro" id="IPR029058">
    <property type="entry name" value="AB_hydrolase_fold"/>
</dbReference>
<proteinExistence type="predicted"/>
<dbReference type="PANTHER" id="PTHR34853">
    <property type="match status" value="1"/>
</dbReference>
<comment type="caution">
    <text evidence="1">The sequence shown here is derived from an EMBL/GenBank/DDBJ whole genome shotgun (WGS) entry which is preliminary data.</text>
</comment>
<organism evidence="1 2">
    <name type="scientific">Streptomyces mesophilus</name>
    <dbReference type="NCBI Taxonomy" id="1775132"/>
    <lineage>
        <taxon>Bacteria</taxon>
        <taxon>Bacillati</taxon>
        <taxon>Actinomycetota</taxon>
        <taxon>Actinomycetes</taxon>
        <taxon>Kitasatosporales</taxon>
        <taxon>Streptomycetaceae</taxon>
        <taxon>Streptomyces</taxon>
    </lineage>
</organism>
<evidence type="ECO:0000313" key="2">
    <source>
        <dbReference type="Proteomes" id="UP000481109"/>
    </source>
</evidence>
<protein>
    <submittedName>
        <fullName evidence="1">Lipase</fullName>
    </submittedName>
</protein>
<dbReference type="SUPFAM" id="SSF53474">
    <property type="entry name" value="alpha/beta-Hydrolases"/>
    <property type="match status" value="1"/>
</dbReference>
<sequence>MLGLVAVVAFGALGPAGARAEERRERPARPGDVVSAEPAGFGLLPGLLTQKTDGWRITYRSTGATGKANVVSGAVIVPKDGRKGPRPLVVFAPGTVGLADKCASSKGRLSAVSLLFDRGLRRGWGFVMTDYEGLGTKGDHTYLVGRSEGQAVLDAVRAAQRLPQARKSGLTERSDVGIVGYSQGGHAAAWAAELHHTYAPELKLRGTAAGGVPADLGKAFAYNDGKGGAGFAMMAAVGHDAAYPGLGLERSLTKEGRRLAGLARTSCSGDILAAMKGRQMHTLVDPKAAPGGRLFERADWRARLTASDPGRTVPDHPVLLFQGTSDELIPYEDVVRLHRTWSRTNPEVTFRKVPFGTHASTVLFAVGPVMKWMTQRLG</sequence>
<dbReference type="GO" id="GO:0016042">
    <property type="term" value="P:lipid catabolic process"/>
    <property type="evidence" value="ECO:0007669"/>
    <property type="project" value="InterPro"/>
</dbReference>
<dbReference type="Proteomes" id="UP000481109">
    <property type="component" value="Unassembled WGS sequence"/>
</dbReference>
<dbReference type="Gene3D" id="1.10.260.130">
    <property type="match status" value="1"/>
</dbReference>
<dbReference type="Gene3D" id="3.40.50.1820">
    <property type="entry name" value="alpha/beta hydrolase"/>
    <property type="match status" value="1"/>
</dbReference>
<dbReference type="EMBL" id="JAAKZW010000077">
    <property type="protein sequence ID" value="NGO77810.1"/>
    <property type="molecule type" value="Genomic_DNA"/>
</dbReference>
<dbReference type="InterPro" id="IPR005152">
    <property type="entry name" value="Lipase_secreted"/>
</dbReference>
<reference evidence="1 2" key="1">
    <citation type="submission" date="2020-02" db="EMBL/GenBank/DDBJ databases">
        <title>Whole-genome analyses of novel actinobacteria.</title>
        <authorList>
            <person name="Sahin N."/>
            <person name="Tokatli A."/>
        </authorList>
    </citation>
    <scope>NUCLEOTIDE SEQUENCE [LARGE SCALE GENOMIC DNA]</scope>
    <source>
        <strain evidence="1 2">YC504</strain>
    </source>
</reference>
<name>A0A6G4XLW8_9ACTN</name>
<dbReference type="RefSeq" id="WP_165333267.1">
    <property type="nucleotide sequence ID" value="NZ_JAAKZW010000077.1"/>
</dbReference>
<accession>A0A6G4XLW8</accession>
<dbReference type="AlphaFoldDB" id="A0A6G4XLW8"/>
<dbReference type="Pfam" id="PF03583">
    <property type="entry name" value="LIP"/>
    <property type="match status" value="1"/>
</dbReference>
<dbReference type="GO" id="GO:0004806">
    <property type="term" value="F:triacylglycerol lipase activity"/>
    <property type="evidence" value="ECO:0007669"/>
    <property type="project" value="InterPro"/>
</dbReference>
<dbReference type="PIRSF" id="PIRSF029171">
    <property type="entry name" value="Esterase_LipA"/>
    <property type="match status" value="1"/>
</dbReference>
<evidence type="ECO:0000313" key="1">
    <source>
        <dbReference type="EMBL" id="NGO77810.1"/>
    </source>
</evidence>
<dbReference type="PANTHER" id="PTHR34853:SF1">
    <property type="entry name" value="LIPASE 5"/>
    <property type="match status" value="1"/>
</dbReference>